<reference evidence="2" key="1">
    <citation type="submission" date="2019-03" db="EMBL/GenBank/DDBJ databases">
        <title>Lake Tanganyika Metagenome-Assembled Genomes (MAGs).</title>
        <authorList>
            <person name="Tran P."/>
        </authorList>
    </citation>
    <scope>NUCLEOTIDE SEQUENCE</scope>
    <source>
        <strain evidence="2">K_DeepCast_150m_m2_040</strain>
    </source>
</reference>
<dbReference type="Proteomes" id="UP000779900">
    <property type="component" value="Unassembled WGS sequence"/>
</dbReference>
<comment type="caution">
    <text evidence="2">The sequence shown here is derived from an EMBL/GenBank/DDBJ whole genome shotgun (WGS) entry which is preliminary data.</text>
</comment>
<dbReference type="AlphaFoldDB" id="A0A937XGW0"/>
<name>A0A937XGW0_UNCW3</name>
<dbReference type="Pfam" id="PF01436">
    <property type="entry name" value="NHL"/>
    <property type="match status" value="1"/>
</dbReference>
<accession>A0A937XGW0</accession>
<evidence type="ECO:0000313" key="2">
    <source>
        <dbReference type="EMBL" id="MBM3331194.1"/>
    </source>
</evidence>
<dbReference type="InterPro" id="IPR001258">
    <property type="entry name" value="NHL_repeat"/>
</dbReference>
<feature type="non-terminal residue" evidence="2">
    <location>
        <position position="1"/>
    </location>
</feature>
<dbReference type="Gene3D" id="2.130.10.10">
    <property type="entry name" value="YVTN repeat-like/Quinoprotein amine dehydrogenase"/>
    <property type="match status" value="1"/>
</dbReference>
<dbReference type="EMBL" id="VGIR01000021">
    <property type="protein sequence ID" value="MBM3331194.1"/>
    <property type="molecule type" value="Genomic_DNA"/>
</dbReference>
<gene>
    <name evidence="2" type="ORF">FJY68_04990</name>
</gene>
<organism evidence="2 3">
    <name type="scientific">candidate division WOR-3 bacterium</name>
    <dbReference type="NCBI Taxonomy" id="2052148"/>
    <lineage>
        <taxon>Bacteria</taxon>
        <taxon>Bacteria division WOR-3</taxon>
    </lineage>
</organism>
<keyword evidence="1" id="KW-0677">Repeat</keyword>
<dbReference type="InterPro" id="IPR015943">
    <property type="entry name" value="WD40/YVTN_repeat-like_dom_sf"/>
</dbReference>
<evidence type="ECO:0000256" key="1">
    <source>
        <dbReference type="ARBA" id="ARBA00022737"/>
    </source>
</evidence>
<protein>
    <submittedName>
        <fullName evidence="2">Uncharacterized protein</fullName>
    </submittedName>
</protein>
<sequence length="148" mass="15720">KVYCASNAYDVAVIDAAGDSLLRYIPDNDGPWDVCYNPVQNRVYVSNEGNSTISVLRDSGGGIEETMDDERGTMNAAPTVIRGVLFLPGAASRKPQATSLMDATGRKVLDLKPGANDVRALAPGVFFLRRASGVGRDASSVTKVVVTR</sequence>
<dbReference type="SUPFAM" id="SSF63825">
    <property type="entry name" value="YWTD domain"/>
    <property type="match status" value="1"/>
</dbReference>
<proteinExistence type="predicted"/>
<evidence type="ECO:0000313" key="3">
    <source>
        <dbReference type="Proteomes" id="UP000779900"/>
    </source>
</evidence>